<organism evidence="1 2">
    <name type="scientific">Hydrogenimonas thermophila</name>
    <dbReference type="NCBI Taxonomy" id="223786"/>
    <lineage>
        <taxon>Bacteria</taxon>
        <taxon>Pseudomonadati</taxon>
        <taxon>Campylobacterota</taxon>
        <taxon>Epsilonproteobacteria</taxon>
        <taxon>Campylobacterales</taxon>
        <taxon>Hydrogenimonadaceae</taxon>
        <taxon>Hydrogenimonas</taxon>
    </lineage>
</organism>
<sequence length="99" mass="11868">MVVQEKRTCIRAYCNMDCGNNVMEIEYCCKSMKEKIFDVVEKLMKAHNYPPEEVELYTEEHSEECGLICVEFYHDDMHRYGLLFFNELMAELNIQYCDE</sequence>
<gene>
    <name evidence="1" type="ORF">SAMN05216234_11058</name>
</gene>
<dbReference type="STRING" id="223786.SAMN05216234_11058"/>
<name>A0A1I5NH78_9BACT</name>
<reference evidence="1 2" key="1">
    <citation type="submission" date="2016-10" db="EMBL/GenBank/DDBJ databases">
        <authorList>
            <person name="de Groot N.N."/>
        </authorList>
    </citation>
    <scope>NUCLEOTIDE SEQUENCE [LARGE SCALE GENOMIC DNA]</scope>
    <source>
        <strain evidence="1 2">EP1-55-1</strain>
    </source>
</reference>
<accession>A0A1I5NH78</accession>
<dbReference type="RefSeq" id="WP_092911786.1">
    <property type="nucleotide sequence ID" value="NZ_FOXB01000010.1"/>
</dbReference>
<evidence type="ECO:0000313" key="2">
    <source>
        <dbReference type="Proteomes" id="UP000199227"/>
    </source>
</evidence>
<dbReference type="Proteomes" id="UP000199227">
    <property type="component" value="Unassembled WGS sequence"/>
</dbReference>
<evidence type="ECO:0000313" key="1">
    <source>
        <dbReference type="EMBL" id="SFP21195.1"/>
    </source>
</evidence>
<dbReference type="AlphaFoldDB" id="A0A1I5NH78"/>
<dbReference type="EMBL" id="FOXB01000010">
    <property type="protein sequence ID" value="SFP21195.1"/>
    <property type="molecule type" value="Genomic_DNA"/>
</dbReference>
<proteinExistence type="predicted"/>
<keyword evidence="2" id="KW-1185">Reference proteome</keyword>
<protein>
    <submittedName>
        <fullName evidence="1">Uncharacterized protein</fullName>
    </submittedName>
</protein>